<evidence type="ECO:0000256" key="6">
    <source>
        <dbReference type="SAM" id="MobiDB-lite"/>
    </source>
</evidence>
<dbReference type="SUPFAM" id="SSF48452">
    <property type="entry name" value="TPR-like"/>
    <property type="match status" value="2"/>
</dbReference>
<dbReference type="OrthoDB" id="28112at2759"/>
<comment type="similarity">
    <text evidence="2">Belongs to the UTP6 family.</text>
</comment>
<feature type="domain" description="U3 small nucleolar RNA-associated protein 6 N-terminal" evidence="7">
    <location>
        <begin position="9"/>
        <end position="85"/>
    </location>
</feature>
<dbReference type="InterPro" id="IPR011990">
    <property type="entry name" value="TPR-like_helical_dom_sf"/>
</dbReference>
<dbReference type="Pfam" id="PF08640">
    <property type="entry name" value="U3_assoc_6"/>
    <property type="match status" value="1"/>
</dbReference>
<dbReference type="GO" id="GO:0032040">
    <property type="term" value="C:small-subunit processome"/>
    <property type="evidence" value="ECO:0007669"/>
    <property type="project" value="TreeGrafter"/>
</dbReference>
<dbReference type="SMART" id="SM00386">
    <property type="entry name" value="HAT"/>
    <property type="match status" value="6"/>
</dbReference>
<evidence type="ECO:0000256" key="2">
    <source>
        <dbReference type="ARBA" id="ARBA00010734"/>
    </source>
</evidence>
<dbReference type="Proteomes" id="UP001153555">
    <property type="component" value="Unassembled WGS sequence"/>
</dbReference>
<evidence type="ECO:0000259" key="8">
    <source>
        <dbReference type="Pfam" id="PF24892"/>
    </source>
</evidence>
<dbReference type="GO" id="GO:0034388">
    <property type="term" value="C:Pwp2p-containing subcomplex of 90S preribosome"/>
    <property type="evidence" value="ECO:0007669"/>
    <property type="project" value="TreeGrafter"/>
</dbReference>
<dbReference type="InterPro" id="IPR003107">
    <property type="entry name" value="HAT"/>
</dbReference>
<dbReference type="EMBL" id="CACSLK010030184">
    <property type="protein sequence ID" value="CAA0835897.1"/>
    <property type="molecule type" value="Genomic_DNA"/>
</dbReference>
<keyword evidence="3" id="KW-0698">rRNA processing</keyword>
<dbReference type="GO" id="GO:0030515">
    <property type="term" value="F:snoRNA binding"/>
    <property type="evidence" value="ECO:0007669"/>
    <property type="project" value="InterPro"/>
</dbReference>
<evidence type="ECO:0000313" key="10">
    <source>
        <dbReference type="Proteomes" id="UP001153555"/>
    </source>
</evidence>
<feature type="domain" description="U3 small nucleolar RNA-associated protein 6 homolog C-terminal" evidence="8">
    <location>
        <begin position="343"/>
        <end position="635"/>
    </location>
</feature>
<feature type="compositionally biased region" description="Basic and acidic residues" evidence="6">
    <location>
        <begin position="241"/>
        <end position="256"/>
    </location>
</feature>
<keyword evidence="10" id="KW-1185">Reference proteome</keyword>
<evidence type="ECO:0000256" key="4">
    <source>
        <dbReference type="ARBA" id="ARBA00022737"/>
    </source>
</evidence>
<proteinExistence type="inferred from homology"/>
<dbReference type="PANTHER" id="PTHR23271:SF1">
    <property type="entry name" value="U3 SMALL NUCLEOLAR RNA-ASSOCIATED PROTEIN 6 HOMOLOG"/>
    <property type="match status" value="1"/>
</dbReference>
<evidence type="ECO:0000256" key="5">
    <source>
        <dbReference type="ARBA" id="ARBA00023242"/>
    </source>
</evidence>
<dbReference type="PANTHER" id="PTHR23271">
    <property type="entry name" value="HEPATOCELLULAR CARCINOMA-ASSOCIATED ANTIGEN 66"/>
    <property type="match status" value="1"/>
</dbReference>
<sequence length="648" mass="74686">MADVVQFRLEHMLDEFDDLERRGLFSSREIAEIVKQRRKFEFRLKRPSPLKKDYLAYIDYEKQLDTLRRLRKKSLMRKTGPEKSEETISDHAGVARIINIYRLATIRFKGDLKLWFQYLEFCKERRHGKMRKVLAEFLRFHPKQPAAWIYSAAWNFDTNLNVIAARKLMLKGMRACPNSEDLYIEFLRMELTFLNKLRARKVLLGELVGDQSLVHKSADEEKWKNENKELFMALNEGGDGNDERDSTQDGKPKGKKDEWQFSLEMVQTTYSHAIEALPAAFSLRTRFLDIIKAVGLAHLEDMQTKILSDMRRDFSKEPSYWDWLARYEAGDLERADQNRLGKAVRVYEEALEFVPSATIIELYVKFLMDAINDENKDGEAEVRFDSDSRAFCIVSHLQTVYEKANNMGFLTEDLACLHVSFLLRMGKSSEAKMESEKLCSGKFPNSVKLWTLRISIEMKGTQAESLHQTKSDLQYIFELLRTVLMEVHVLEAENLWVMGLTYFANQRHYFEKLVKTSILVLARDGGSDTGFSLSSTIVNSILQKDGVESARNMYKRFLALPHPGLAIFRNCIELESNLASAGDKIGLANARKLYESALATYDQDASLWRDYHSMEVKLGSSETAAAVHWRATKVLKNTSVLLPSAILS</sequence>
<evidence type="ECO:0008006" key="11">
    <source>
        <dbReference type="Google" id="ProtNLM"/>
    </source>
</evidence>
<dbReference type="InterPro" id="IPR013949">
    <property type="entry name" value="Utp6"/>
</dbReference>
<organism evidence="9 10">
    <name type="scientific">Striga hermonthica</name>
    <name type="common">Purple witchweed</name>
    <name type="synonym">Buchnera hermonthica</name>
    <dbReference type="NCBI Taxonomy" id="68872"/>
    <lineage>
        <taxon>Eukaryota</taxon>
        <taxon>Viridiplantae</taxon>
        <taxon>Streptophyta</taxon>
        <taxon>Embryophyta</taxon>
        <taxon>Tracheophyta</taxon>
        <taxon>Spermatophyta</taxon>
        <taxon>Magnoliopsida</taxon>
        <taxon>eudicotyledons</taxon>
        <taxon>Gunneridae</taxon>
        <taxon>Pentapetalae</taxon>
        <taxon>asterids</taxon>
        <taxon>lamiids</taxon>
        <taxon>Lamiales</taxon>
        <taxon>Orobanchaceae</taxon>
        <taxon>Buchnereae</taxon>
        <taxon>Striga</taxon>
    </lineage>
</organism>
<reference evidence="9" key="1">
    <citation type="submission" date="2019-12" db="EMBL/GenBank/DDBJ databases">
        <authorList>
            <person name="Scholes J."/>
        </authorList>
    </citation>
    <scope>NUCLEOTIDE SEQUENCE</scope>
</reference>
<evidence type="ECO:0000313" key="9">
    <source>
        <dbReference type="EMBL" id="CAA0835897.1"/>
    </source>
</evidence>
<comment type="subcellular location">
    <subcellularLocation>
        <location evidence="1">Nucleus</location>
        <location evidence="1">Nucleolus</location>
    </subcellularLocation>
</comment>
<gene>
    <name evidence="9" type="ORF">SHERM_03043</name>
</gene>
<protein>
    <recommendedName>
        <fullName evidence="11">U3 small nucleolar RNA-associated protein 6</fullName>
    </recommendedName>
</protein>
<dbReference type="InterPro" id="IPR055347">
    <property type="entry name" value="UTP6_N"/>
</dbReference>
<keyword evidence="4" id="KW-0677">Repeat</keyword>
<accession>A0A9N7NIE3</accession>
<dbReference type="InterPro" id="IPR056907">
    <property type="entry name" value="UTP6_C"/>
</dbReference>
<comment type="caution">
    <text evidence="9">The sequence shown here is derived from an EMBL/GenBank/DDBJ whole genome shotgun (WGS) entry which is preliminary data.</text>
</comment>
<dbReference type="GO" id="GO:0000462">
    <property type="term" value="P:maturation of SSU-rRNA from tricistronic rRNA transcript (SSU-rRNA, 5.8S rRNA, LSU-rRNA)"/>
    <property type="evidence" value="ECO:0007669"/>
    <property type="project" value="InterPro"/>
</dbReference>
<dbReference type="AlphaFoldDB" id="A0A9N7NIE3"/>
<name>A0A9N7NIE3_STRHE</name>
<dbReference type="Pfam" id="PF24892">
    <property type="entry name" value="UTP6_C"/>
    <property type="match status" value="1"/>
</dbReference>
<evidence type="ECO:0000256" key="1">
    <source>
        <dbReference type="ARBA" id="ARBA00004604"/>
    </source>
</evidence>
<evidence type="ECO:0000259" key="7">
    <source>
        <dbReference type="Pfam" id="PF08640"/>
    </source>
</evidence>
<evidence type="ECO:0000256" key="3">
    <source>
        <dbReference type="ARBA" id="ARBA00022552"/>
    </source>
</evidence>
<feature type="region of interest" description="Disordered" evidence="6">
    <location>
        <begin position="234"/>
        <end position="256"/>
    </location>
</feature>
<keyword evidence="5" id="KW-0539">Nucleus</keyword>
<dbReference type="Gene3D" id="1.25.40.10">
    <property type="entry name" value="Tetratricopeptide repeat domain"/>
    <property type="match status" value="2"/>
</dbReference>